<dbReference type="WBParaSite" id="sdigi.contig502.g8702.t1">
    <property type="protein sequence ID" value="sdigi.contig502.g8702.t1"/>
    <property type="gene ID" value="sdigi.contig502.g8702"/>
</dbReference>
<accession>A0A915PZY2</accession>
<proteinExistence type="predicted"/>
<keyword evidence="1" id="KW-1185">Reference proteome</keyword>
<organism evidence="1 2">
    <name type="scientific">Setaria digitata</name>
    <dbReference type="NCBI Taxonomy" id="48799"/>
    <lineage>
        <taxon>Eukaryota</taxon>
        <taxon>Metazoa</taxon>
        <taxon>Ecdysozoa</taxon>
        <taxon>Nematoda</taxon>
        <taxon>Chromadorea</taxon>
        <taxon>Rhabditida</taxon>
        <taxon>Spirurina</taxon>
        <taxon>Spiruromorpha</taxon>
        <taxon>Filarioidea</taxon>
        <taxon>Setariidae</taxon>
        <taxon>Setaria</taxon>
    </lineage>
</organism>
<sequence>MNLNRISSGPETPTELNVNGRQCPARILQLQKRKERSAMRQSAGGRLWTDVWMNGRRAGGHFRSVLRPLCGDVNGAAVPLSSEGYKVSESNGAQGGCGGS</sequence>
<reference evidence="2" key="1">
    <citation type="submission" date="2022-11" db="UniProtKB">
        <authorList>
            <consortium name="WormBaseParasite"/>
        </authorList>
    </citation>
    <scope>IDENTIFICATION</scope>
</reference>
<dbReference type="AlphaFoldDB" id="A0A915PZY2"/>
<name>A0A915PZY2_9BILA</name>
<evidence type="ECO:0000313" key="2">
    <source>
        <dbReference type="WBParaSite" id="sdigi.contig502.g8702.t1"/>
    </source>
</evidence>
<dbReference type="Proteomes" id="UP000887581">
    <property type="component" value="Unplaced"/>
</dbReference>
<protein>
    <submittedName>
        <fullName evidence="2">Uncharacterized protein</fullName>
    </submittedName>
</protein>
<evidence type="ECO:0000313" key="1">
    <source>
        <dbReference type="Proteomes" id="UP000887581"/>
    </source>
</evidence>